<evidence type="ECO:0000256" key="1">
    <source>
        <dbReference type="SAM" id="MobiDB-lite"/>
    </source>
</evidence>
<keyword evidence="3" id="KW-1185">Reference proteome</keyword>
<evidence type="ECO:0000313" key="3">
    <source>
        <dbReference type="Proteomes" id="UP000216444"/>
    </source>
</evidence>
<dbReference type="RefSeq" id="WP_143248863.1">
    <property type="nucleotide sequence ID" value="NZ_MWWV01000004.1"/>
</dbReference>
<proteinExistence type="predicted"/>
<accession>A0A261FHV3</accession>
<reference evidence="2 3" key="1">
    <citation type="journal article" date="2017" name="BMC Genomics">
        <title>Comparative genomic and phylogenomic analyses of the Bifidobacteriaceae family.</title>
        <authorList>
            <person name="Lugli G.A."/>
            <person name="Milani C."/>
            <person name="Turroni F."/>
            <person name="Duranti S."/>
            <person name="Mancabelli L."/>
            <person name="Mangifesta M."/>
            <person name="Ferrario C."/>
            <person name="Modesto M."/>
            <person name="Mattarelli P."/>
            <person name="Jiri K."/>
            <person name="van Sinderen D."/>
            <person name="Ventura M."/>
        </authorList>
    </citation>
    <scope>NUCLEOTIDE SEQUENCE [LARGE SCALE GENOMIC DNA]</scope>
    <source>
        <strain evidence="2 3">DSM 100201</strain>
    </source>
</reference>
<name>A0A261FHV3_9BIFI</name>
<comment type="caution">
    <text evidence="2">The sequence shown here is derived from an EMBL/GenBank/DDBJ whole genome shotgun (WGS) entry which is preliminary data.</text>
</comment>
<organism evidence="2 3">
    <name type="scientific">Bifidobacterium tissieri</name>
    <dbReference type="NCBI Taxonomy" id="1630162"/>
    <lineage>
        <taxon>Bacteria</taxon>
        <taxon>Bacillati</taxon>
        <taxon>Actinomycetota</taxon>
        <taxon>Actinomycetes</taxon>
        <taxon>Bifidobacteriales</taxon>
        <taxon>Bifidobacteriaceae</taxon>
        <taxon>Bifidobacterium</taxon>
    </lineage>
</organism>
<evidence type="ECO:0000313" key="2">
    <source>
        <dbReference type="EMBL" id="OZG58456.1"/>
    </source>
</evidence>
<feature type="region of interest" description="Disordered" evidence="1">
    <location>
        <begin position="1"/>
        <end position="24"/>
    </location>
</feature>
<protein>
    <submittedName>
        <fullName evidence="2">Uncharacterized protein</fullName>
    </submittedName>
</protein>
<dbReference type="Proteomes" id="UP000216444">
    <property type="component" value="Unassembled WGS sequence"/>
</dbReference>
<sequence>MSATVLAYAEPKPDDNGEVPSIDPDKTIEVTPVLVSGDSFTGDYYFFDLTTNRALSFIPGSAEQGKPQWLLRWFDPLEPDDGEHISIEHEGEFLDDYEDADRQAADAVLAKYGFRLGEGMDSIFADKSMCMNGAIYDYWTLEPADAAPTNA</sequence>
<dbReference type="EMBL" id="MWWV01000004">
    <property type="protein sequence ID" value="OZG58456.1"/>
    <property type="molecule type" value="Genomic_DNA"/>
</dbReference>
<gene>
    <name evidence="2" type="ORF">BTIS_0825</name>
</gene>
<dbReference type="AlphaFoldDB" id="A0A261FHV3"/>